<gene>
    <name evidence="1" type="ORF">PFDG_04345</name>
</gene>
<proteinExistence type="predicted"/>
<accession>A0A0L7M4Z6</accession>
<dbReference type="Proteomes" id="UP000054282">
    <property type="component" value="Unassembled WGS sequence"/>
</dbReference>
<name>A0A0L7M4Z6_PLAF4</name>
<reference evidence="2" key="2">
    <citation type="submission" date="2006-09" db="EMBL/GenBank/DDBJ databases">
        <title>The genome sequence of Plasmodium falciparum Dd2.</title>
        <authorList>
            <consortium name="The Broad Institute Genome Sequencing Platform"/>
            <person name="Birren B."/>
            <person name="Lander E."/>
            <person name="Galagan J."/>
            <person name="Nusbaum C."/>
            <person name="Devon K."/>
            <person name="Henn M."/>
            <person name="Jaffe D."/>
            <person name="Butler J."/>
            <person name="Alvarez P."/>
            <person name="Gnerre S."/>
            <person name="Grabherr M."/>
            <person name="Kleber M."/>
            <person name="Mauceli E."/>
            <person name="Brockman W."/>
            <person name="MacCallum I.A."/>
            <person name="Rounsley S."/>
            <person name="Young S."/>
            <person name="LaButti K."/>
            <person name="Pushparaj V."/>
            <person name="DeCaprio D."/>
            <person name="Crawford M."/>
            <person name="Koehrsen M."/>
            <person name="Engels R."/>
            <person name="Montgomery P."/>
            <person name="Pearson M."/>
            <person name="Howarth C."/>
            <person name="Larson L."/>
            <person name="Luoma S."/>
            <person name="White J."/>
            <person name="Kodira C."/>
            <person name="Zeng Q."/>
            <person name="O'Leary S."/>
            <person name="Yandava C."/>
            <person name="Alvarado L."/>
            <person name="Wirth D."/>
            <person name="Volkman S."/>
            <person name="Hartl D."/>
        </authorList>
    </citation>
    <scope>NUCLEOTIDE SEQUENCE [LARGE SCALE GENOMIC DNA]</scope>
</reference>
<dbReference type="EMBL" id="DS016729">
    <property type="protein sequence ID" value="KOB87893.1"/>
    <property type="molecule type" value="Genomic_DNA"/>
</dbReference>
<sequence>MFALKKNTVREGFVNICFSYLKKLYLKSNFVTVNLNYETNNEKRTNKKIYKKSKAQSLFDKGLNIHDKLILFTNLPKYKCAKYECISAKEVYKYLLDEYKKCFNYISLCEIIQSVKIFDELDKTFTDYNFYIEAKNIDKNVLNKINEIYFKNNEITCHRREILGKLCNKIMSYIHEMNGSELISFSYLRFLDGIRTIRNWILFYNYYFSDGFDHMDLFDHAVYELLSYLINILIISQHTIQ</sequence>
<dbReference type="AlphaFoldDB" id="A0A0L7M4Z6"/>
<dbReference type="KEGG" id="pfd:PFDG_04345"/>
<evidence type="ECO:0000313" key="1">
    <source>
        <dbReference type="EMBL" id="KOB87893.1"/>
    </source>
</evidence>
<evidence type="ECO:0000313" key="2">
    <source>
        <dbReference type="Proteomes" id="UP000054282"/>
    </source>
</evidence>
<reference evidence="2" key="1">
    <citation type="submission" date="2006-09" db="EMBL/GenBank/DDBJ databases">
        <title>Annotation of Plasmodium falciparum Dd2.</title>
        <authorList>
            <consortium name="The Broad Institute Genome Sequencing Platform"/>
            <person name="Volkman S.K."/>
            <person name="Neafsey D.E."/>
            <person name="Dash A.P."/>
            <person name="Chitnis C.E."/>
            <person name="Hartl D.L."/>
            <person name="Young S.K."/>
            <person name="Zeng Q."/>
            <person name="Koehrsen M."/>
            <person name="Alvarado L."/>
            <person name="Berlin A."/>
            <person name="Borenstein D."/>
            <person name="Chapman S.B."/>
            <person name="Chen Z."/>
            <person name="Engels R."/>
            <person name="Freedman E."/>
            <person name="Gellesch M."/>
            <person name="Goldberg J."/>
            <person name="Griggs A."/>
            <person name="Gujja S."/>
            <person name="Heilman E.R."/>
            <person name="Heiman D.I."/>
            <person name="Howarth C."/>
            <person name="Jen D."/>
            <person name="Larson L."/>
            <person name="Mehta T."/>
            <person name="Neiman D."/>
            <person name="Park D."/>
            <person name="Pearson M."/>
            <person name="Roberts A."/>
            <person name="Saif S."/>
            <person name="Shea T."/>
            <person name="Shenoy N."/>
            <person name="Sisk P."/>
            <person name="Stolte C."/>
            <person name="Sykes S."/>
            <person name="Walk T."/>
            <person name="White J."/>
            <person name="Yandava C."/>
            <person name="Haas B."/>
            <person name="Henn M.R."/>
            <person name="Nusbaum C."/>
            <person name="Birren B."/>
        </authorList>
    </citation>
    <scope>NUCLEOTIDE SEQUENCE [LARGE SCALE GENOMIC DNA]</scope>
</reference>
<organism evidence="1 2">
    <name type="scientific">Plasmodium falciparum (isolate Dd2)</name>
    <dbReference type="NCBI Taxonomy" id="57267"/>
    <lineage>
        <taxon>Eukaryota</taxon>
        <taxon>Sar</taxon>
        <taxon>Alveolata</taxon>
        <taxon>Apicomplexa</taxon>
        <taxon>Aconoidasida</taxon>
        <taxon>Haemosporida</taxon>
        <taxon>Plasmodiidae</taxon>
        <taxon>Plasmodium</taxon>
        <taxon>Plasmodium (Laverania)</taxon>
    </lineage>
</organism>
<protein>
    <submittedName>
        <fullName evidence="1">Uncharacterized protein</fullName>
    </submittedName>
</protein>